<evidence type="ECO:0000256" key="1">
    <source>
        <dbReference type="ARBA" id="ARBA00011738"/>
    </source>
</evidence>
<dbReference type="NCBIfam" id="TIGR00234">
    <property type="entry name" value="tyrS"/>
    <property type="match status" value="1"/>
</dbReference>
<protein>
    <recommendedName>
        <fullName evidence="10">Tyrosine--tRNA ligase</fullName>
        <ecNumber evidence="10">6.1.1.1</ecNumber>
    </recommendedName>
    <alternativeName>
        <fullName evidence="10">Tyrosyl-tRNA synthetase</fullName>
        <shortName evidence="10">TyrRS</shortName>
    </alternativeName>
</protein>
<keyword evidence="7 10" id="KW-0648">Protein biosynthesis</keyword>
<feature type="short sequence motif" description="'KMSKS' region" evidence="10">
    <location>
        <begin position="272"/>
        <end position="276"/>
    </location>
</feature>
<accession>A0A2K4ZHG3</accession>
<dbReference type="CDD" id="cd00165">
    <property type="entry name" value="S4"/>
    <property type="match status" value="1"/>
</dbReference>
<dbReference type="InterPro" id="IPR024088">
    <property type="entry name" value="Tyr-tRNA-ligase_bac-type"/>
</dbReference>
<dbReference type="PROSITE" id="PS00178">
    <property type="entry name" value="AA_TRNA_LIGASE_I"/>
    <property type="match status" value="1"/>
</dbReference>
<dbReference type="HAMAP" id="MF_02007">
    <property type="entry name" value="Tyr_tRNA_synth_type2"/>
    <property type="match status" value="1"/>
</dbReference>
<feature type="region of interest" description="Disordered" evidence="12">
    <location>
        <begin position="1"/>
        <end position="43"/>
    </location>
</feature>
<gene>
    <name evidence="13" type="primary">tyrS_2</name>
    <name evidence="10" type="synonym">tyrS</name>
    <name evidence="13" type="ORF">AMURIS_02603</name>
</gene>
<comment type="function">
    <text evidence="10">Catalyzes the attachment of tyrosine to tRNA(Tyr) in a two-step reaction: tyrosine is first activated by ATP to form Tyr-AMP and then transferred to the acceptor end of tRNA(Tyr).</text>
</comment>
<comment type="similarity">
    <text evidence="10">Belongs to the class-I aminoacyl-tRNA synthetase family. TyrS type 2 subfamily.</text>
</comment>
<keyword evidence="14" id="KW-1185">Reference proteome</keyword>
<dbReference type="Pfam" id="PF00579">
    <property type="entry name" value="tRNA-synt_1b"/>
    <property type="match status" value="1"/>
</dbReference>
<evidence type="ECO:0000256" key="10">
    <source>
        <dbReference type="HAMAP-Rule" id="MF_02007"/>
    </source>
</evidence>
<dbReference type="InterPro" id="IPR001412">
    <property type="entry name" value="aa-tRNA-synth_I_CS"/>
</dbReference>
<dbReference type="InterPro" id="IPR002307">
    <property type="entry name" value="Tyr-tRNA-ligase"/>
</dbReference>
<evidence type="ECO:0000256" key="3">
    <source>
        <dbReference type="ARBA" id="ARBA00022598"/>
    </source>
</evidence>
<dbReference type="EC" id="6.1.1.1" evidence="10"/>
<dbReference type="EMBL" id="OFSM01000012">
    <property type="protein sequence ID" value="SOY29882.1"/>
    <property type="molecule type" value="Genomic_DNA"/>
</dbReference>
<dbReference type="GO" id="GO:0006437">
    <property type="term" value="P:tyrosyl-tRNA aminoacylation"/>
    <property type="evidence" value="ECO:0007669"/>
    <property type="project" value="UniProtKB-UniRule"/>
</dbReference>
<dbReference type="Gene3D" id="3.10.290.10">
    <property type="entry name" value="RNA-binding S4 domain"/>
    <property type="match status" value="1"/>
</dbReference>
<dbReference type="PRINTS" id="PR01040">
    <property type="entry name" value="TRNASYNTHTYR"/>
</dbReference>
<evidence type="ECO:0000256" key="6">
    <source>
        <dbReference type="ARBA" id="ARBA00022884"/>
    </source>
</evidence>
<comment type="subcellular location">
    <subcellularLocation>
        <location evidence="10">Cytoplasm</location>
    </subcellularLocation>
</comment>
<keyword evidence="4 10" id="KW-0547">Nucleotide-binding</keyword>
<evidence type="ECO:0000256" key="4">
    <source>
        <dbReference type="ARBA" id="ARBA00022741"/>
    </source>
</evidence>
<dbReference type="SUPFAM" id="SSF55174">
    <property type="entry name" value="Alpha-L RNA-binding motif"/>
    <property type="match status" value="1"/>
</dbReference>
<evidence type="ECO:0000313" key="13">
    <source>
        <dbReference type="EMBL" id="SOY29882.1"/>
    </source>
</evidence>
<dbReference type="PANTHER" id="PTHR11766">
    <property type="entry name" value="TYROSYL-TRNA SYNTHETASE"/>
    <property type="match status" value="1"/>
</dbReference>
<dbReference type="GO" id="GO:0004831">
    <property type="term" value="F:tyrosine-tRNA ligase activity"/>
    <property type="evidence" value="ECO:0007669"/>
    <property type="project" value="UniProtKB-UniRule"/>
</dbReference>
<dbReference type="CDD" id="cd00805">
    <property type="entry name" value="TyrRS_core"/>
    <property type="match status" value="1"/>
</dbReference>
<evidence type="ECO:0000256" key="2">
    <source>
        <dbReference type="ARBA" id="ARBA00022490"/>
    </source>
</evidence>
<sequence>MNTAEGLKTMESAEMKSTEGMTQRAEVQEKADRDQEAKQKELMKKVRHQMRVIRQGAADLIGEEELERKVQASILTGKPLTIKFGMDPSAPDIHVGHAVPLRKLKQMQDLGHNIVVVIGDFTGKIGDPTGKHKGRKALTDSEVFRNAQTYQEQIFRILDRDKTQVRYNGEWLELLSLSDALELASTITVARMMERDDFQSRFRGGTPIGLHEFFYPLLQAYDSVELQADLELGGTDQTFNILMGRSLQKEKGQEAQAALFMPLLEGIDGTEKMSKSLGNYIGICEDARTMYTKVMQVPDHLIVKYFELTTDILPEELDKIKEQLADGRNPRDYKMILAKTVTLLYHTAEETEEAEKFFKEAFTDKAVPEQVDSLEVVLERGTLFDCIHPLISAGIVKSGAEFRRLIAQGGVQKNGVRVEALEENVQTGDVLKVGKRKFLRIEMC</sequence>
<keyword evidence="6 11" id="KW-0694">RNA-binding</keyword>
<dbReference type="InterPro" id="IPR036986">
    <property type="entry name" value="S4_RNA-bd_sf"/>
</dbReference>
<dbReference type="FunFam" id="3.40.50.620:FF:000061">
    <property type="entry name" value="Tyrosine--tRNA ligase"/>
    <property type="match status" value="1"/>
</dbReference>
<dbReference type="InterPro" id="IPR002305">
    <property type="entry name" value="aa-tRNA-synth_Ic"/>
</dbReference>
<name>A0A2K4ZHG3_9FIRM</name>
<keyword evidence="8 10" id="KW-0030">Aminoacyl-tRNA synthetase</keyword>
<comment type="catalytic activity">
    <reaction evidence="9 10">
        <text>tRNA(Tyr) + L-tyrosine + ATP = L-tyrosyl-tRNA(Tyr) + AMP + diphosphate + H(+)</text>
        <dbReference type="Rhea" id="RHEA:10220"/>
        <dbReference type="Rhea" id="RHEA-COMP:9706"/>
        <dbReference type="Rhea" id="RHEA-COMP:9707"/>
        <dbReference type="ChEBI" id="CHEBI:15378"/>
        <dbReference type="ChEBI" id="CHEBI:30616"/>
        <dbReference type="ChEBI" id="CHEBI:33019"/>
        <dbReference type="ChEBI" id="CHEBI:58315"/>
        <dbReference type="ChEBI" id="CHEBI:78442"/>
        <dbReference type="ChEBI" id="CHEBI:78536"/>
        <dbReference type="ChEBI" id="CHEBI:456215"/>
        <dbReference type="EC" id="6.1.1.1"/>
    </reaction>
</comment>
<dbReference type="GO" id="GO:0005829">
    <property type="term" value="C:cytosol"/>
    <property type="evidence" value="ECO:0007669"/>
    <property type="project" value="TreeGrafter"/>
</dbReference>
<reference evidence="13" key="1">
    <citation type="submission" date="2018-01" db="EMBL/GenBank/DDBJ databases">
        <authorList>
            <person name="Gaut B.S."/>
            <person name="Morton B.R."/>
            <person name="Clegg M.T."/>
            <person name="Duvall M.R."/>
        </authorList>
    </citation>
    <scope>NUCLEOTIDE SEQUENCE [LARGE SCALE GENOMIC DNA]</scope>
    <source>
        <strain evidence="13">GP69</strain>
    </source>
</reference>
<dbReference type="InterPro" id="IPR024108">
    <property type="entry name" value="Tyr-tRNA-ligase_bac_2"/>
</dbReference>
<evidence type="ECO:0000256" key="11">
    <source>
        <dbReference type="PROSITE-ProRule" id="PRU00182"/>
    </source>
</evidence>
<keyword evidence="2 10" id="KW-0963">Cytoplasm</keyword>
<keyword evidence="3 10" id="KW-0436">Ligase</keyword>
<feature type="short sequence motif" description="'HIGH' region" evidence="10">
    <location>
        <begin position="88"/>
        <end position="97"/>
    </location>
</feature>
<dbReference type="InterPro" id="IPR014729">
    <property type="entry name" value="Rossmann-like_a/b/a_fold"/>
</dbReference>
<dbReference type="GO" id="GO:0005524">
    <property type="term" value="F:ATP binding"/>
    <property type="evidence" value="ECO:0007669"/>
    <property type="project" value="UniProtKB-UniRule"/>
</dbReference>
<dbReference type="Gene3D" id="1.10.240.10">
    <property type="entry name" value="Tyrosyl-Transfer RNA Synthetase"/>
    <property type="match status" value="1"/>
</dbReference>
<evidence type="ECO:0000313" key="14">
    <source>
        <dbReference type="Proteomes" id="UP000236311"/>
    </source>
</evidence>
<dbReference type="GO" id="GO:0003723">
    <property type="term" value="F:RNA binding"/>
    <property type="evidence" value="ECO:0007669"/>
    <property type="project" value="UniProtKB-KW"/>
</dbReference>
<dbReference type="PROSITE" id="PS50889">
    <property type="entry name" value="S4"/>
    <property type="match status" value="1"/>
</dbReference>
<organism evidence="13 14">
    <name type="scientific">Acetatifactor muris</name>
    <dbReference type="NCBI Taxonomy" id="879566"/>
    <lineage>
        <taxon>Bacteria</taxon>
        <taxon>Bacillati</taxon>
        <taxon>Bacillota</taxon>
        <taxon>Clostridia</taxon>
        <taxon>Lachnospirales</taxon>
        <taxon>Lachnospiraceae</taxon>
        <taxon>Acetatifactor</taxon>
    </lineage>
</organism>
<evidence type="ECO:0000256" key="5">
    <source>
        <dbReference type="ARBA" id="ARBA00022840"/>
    </source>
</evidence>
<dbReference type="PANTHER" id="PTHR11766:SF1">
    <property type="entry name" value="TYROSINE--TRNA LIGASE"/>
    <property type="match status" value="1"/>
</dbReference>
<evidence type="ECO:0000256" key="12">
    <source>
        <dbReference type="SAM" id="MobiDB-lite"/>
    </source>
</evidence>
<comment type="subunit">
    <text evidence="1 10">Homodimer.</text>
</comment>
<dbReference type="Proteomes" id="UP000236311">
    <property type="component" value="Unassembled WGS sequence"/>
</dbReference>
<dbReference type="Gene3D" id="3.40.50.620">
    <property type="entry name" value="HUPs"/>
    <property type="match status" value="1"/>
</dbReference>
<feature type="compositionally biased region" description="Basic and acidic residues" evidence="12">
    <location>
        <begin position="26"/>
        <end position="43"/>
    </location>
</feature>
<keyword evidence="5 10" id="KW-0067">ATP-binding</keyword>
<evidence type="ECO:0000256" key="7">
    <source>
        <dbReference type="ARBA" id="ARBA00022917"/>
    </source>
</evidence>
<evidence type="ECO:0000256" key="9">
    <source>
        <dbReference type="ARBA" id="ARBA00048248"/>
    </source>
</evidence>
<dbReference type="SUPFAM" id="SSF52374">
    <property type="entry name" value="Nucleotidylyl transferase"/>
    <property type="match status" value="1"/>
</dbReference>
<proteinExistence type="inferred from homology"/>
<feature type="binding site" evidence="10">
    <location>
        <position position="275"/>
    </location>
    <ligand>
        <name>ATP</name>
        <dbReference type="ChEBI" id="CHEBI:30616"/>
    </ligand>
</feature>
<dbReference type="AlphaFoldDB" id="A0A2K4ZHG3"/>
<dbReference type="RefSeq" id="WP_330406120.1">
    <property type="nucleotide sequence ID" value="NZ_JANJZD010000011.1"/>
</dbReference>
<evidence type="ECO:0000256" key="8">
    <source>
        <dbReference type="ARBA" id="ARBA00023146"/>
    </source>
</evidence>